<comment type="similarity">
    <text evidence="1">Belongs to the metallo-beta-lactamase superfamily.</text>
</comment>
<keyword evidence="3" id="KW-0378">Hydrolase</keyword>
<dbReference type="InterPro" id="IPR036866">
    <property type="entry name" value="RibonucZ/Hydroxyglut_hydro"/>
</dbReference>
<evidence type="ECO:0000256" key="2">
    <source>
        <dbReference type="ARBA" id="ARBA00022723"/>
    </source>
</evidence>
<evidence type="ECO:0000256" key="4">
    <source>
        <dbReference type="ARBA" id="ARBA00022833"/>
    </source>
</evidence>
<feature type="chain" id="PRO_5047500763" evidence="5">
    <location>
        <begin position="27"/>
        <end position="333"/>
    </location>
</feature>
<dbReference type="EMBL" id="JBHSMU010000009">
    <property type="protein sequence ID" value="MFC5460044.1"/>
    <property type="molecule type" value="Genomic_DNA"/>
</dbReference>
<dbReference type="PANTHER" id="PTHR42978">
    <property type="entry name" value="QUORUM-QUENCHING LACTONASE YTNP-RELATED-RELATED"/>
    <property type="match status" value="1"/>
</dbReference>
<comment type="caution">
    <text evidence="7">The sequence shown here is derived from an EMBL/GenBank/DDBJ whole genome shotgun (WGS) entry which is preliminary data.</text>
</comment>
<dbReference type="InterPro" id="IPR051013">
    <property type="entry name" value="MBL_superfamily_lactonases"/>
</dbReference>
<evidence type="ECO:0000259" key="6">
    <source>
        <dbReference type="SMART" id="SM00849"/>
    </source>
</evidence>
<evidence type="ECO:0000313" key="7">
    <source>
        <dbReference type="EMBL" id="MFC5460044.1"/>
    </source>
</evidence>
<organism evidence="7 8">
    <name type="scientific">Massilia niabensis</name>
    <dbReference type="NCBI Taxonomy" id="544910"/>
    <lineage>
        <taxon>Bacteria</taxon>
        <taxon>Pseudomonadati</taxon>
        <taxon>Pseudomonadota</taxon>
        <taxon>Betaproteobacteria</taxon>
        <taxon>Burkholderiales</taxon>
        <taxon>Oxalobacteraceae</taxon>
        <taxon>Telluria group</taxon>
        <taxon>Massilia</taxon>
    </lineage>
</organism>
<keyword evidence="8" id="KW-1185">Reference proteome</keyword>
<dbReference type="InterPro" id="IPR001279">
    <property type="entry name" value="Metallo-B-lactamas"/>
</dbReference>
<gene>
    <name evidence="7" type="ORF">ACFPN5_09505</name>
</gene>
<name>A0ABW0L2V1_9BURK</name>
<evidence type="ECO:0000313" key="8">
    <source>
        <dbReference type="Proteomes" id="UP001596050"/>
    </source>
</evidence>
<dbReference type="PANTHER" id="PTHR42978:SF6">
    <property type="entry name" value="QUORUM-QUENCHING LACTONASE YTNP-RELATED"/>
    <property type="match status" value="1"/>
</dbReference>
<keyword evidence="2" id="KW-0479">Metal-binding</keyword>
<dbReference type="CDD" id="cd07720">
    <property type="entry name" value="OPHC2-like_MBL-fold"/>
    <property type="match status" value="1"/>
</dbReference>
<keyword evidence="4" id="KW-0862">Zinc</keyword>
<accession>A0ABW0L2V1</accession>
<proteinExistence type="inferred from homology"/>
<evidence type="ECO:0000256" key="3">
    <source>
        <dbReference type="ARBA" id="ARBA00022801"/>
    </source>
</evidence>
<dbReference type="Pfam" id="PF00753">
    <property type="entry name" value="Lactamase_B"/>
    <property type="match status" value="1"/>
</dbReference>
<keyword evidence="5" id="KW-0732">Signal</keyword>
<dbReference type="SMART" id="SM00849">
    <property type="entry name" value="Lactamase_B"/>
    <property type="match status" value="1"/>
</dbReference>
<feature type="domain" description="Metallo-beta-lactamase" evidence="6">
    <location>
        <begin position="95"/>
        <end position="298"/>
    </location>
</feature>
<evidence type="ECO:0000256" key="5">
    <source>
        <dbReference type="SAM" id="SignalP"/>
    </source>
</evidence>
<dbReference type="SUPFAM" id="SSF56281">
    <property type="entry name" value="Metallo-hydrolase/oxidoreductase"/>
    <property type="match status" value="1"/>
</dbReference>
<dbReference type="Proteomes" id="UP001596050">
    <property type="component" value="Unassembled WGS sequence"/>
</dbReference>
<reference evidence="8" key="1">
    <citation type="journal article" date="2019" name="Int. J. Syst. Evol. Microbiol.">
        <title>The Global Catalogue of Microorganisms (GCM) 10K type strain sequencing project: providing services to taxonomists for standard genome sequencing and annotation.</title>
        <authorList>
            <consortium name="The Broad Institute Genomics Platform"/>
            <consortium name="The Broad Institute Genome Sequencing Center for Infectious Disease"/>
            <person name="Wu L."/>
            <person name="Ma J."/>
        </authorList>
    </citation>
    <scope>NUCLEOTIDE SEQUENCE [LARGE SCALE GENOMIC DNA]</scope>
    <source>
        <strain evidence="8">KACC 12649</strain>
    </source>
</reference>
<evidence type="ECO:0000256" key="1">
    <source>
        <dbReference type="ARBA" id="ARBA00007749"/>
    </source>
</evidence>
<sequence>MMPSLKAPLRRALLCALLSGLAPAMAFDAAVAPPPSQARTLPGYHRLLLGKFEVSALSDGTVAIPLSELLTNVRPREMQTQLQRAGIDPKQAETSINAFLVHTGSRLVLVDAGGGKLFPNSGRLLASLAAAGYRPDQVTDVLISHLHPDHSAGLTLDGKAVFGKAVVHVHQHDTRFWLEPRNKGAHPDHAHVFDQAARDLAPYQALGRVRSFAADAEIVPGVRAIATPGHTPGHSFFRVESEGKALVLWGDLIHAKDLQFRSPGIAIRYDLDSRAAVAQRKAALRDAAAKGYLVGAPHIPFPGIGRVLESGGGYEWLPVNYSEIGLRRPSAAD</sequence>
<protein>
    <submittedName>
        <fullName evidence="7">MBL fold metallo-hydrolase</fullName>
    </submittedName>
</protein>
<dbReference type="Gene3D" id="3.60.15.10">
    <property type="entry name" value="Ribonuclease Z/Hydroxyacylglutathione hydrolase-like"/>
    <property type="match status" value="1"/>
</dbReference>
<dbReference type="RefSeq" id="WP_379782494.1">
    <property type="nucleotide sequence ID" value="NZ_JBHSMU010000009.1"/>
</dbReference>
<feature type="signal peptide" evidence="5">
    <location>
        <begin position="1"/>
        <end position="26"/>
    </location>
</feature>